<dbReference type="EMBL" id="JAOWKX010000016">
    <property type="protein sequence ID" value="MCV2886693.1"/>
    <property type="molecule type" value="Genomic_DNA"/>
</dbReference>
<keyword evidence="3" id="KW-1003">Cell membrane</keyword>
<feature type="transmembrane region" description="Helical" evidence="7">
    <location>
        <begin position="185"/>
        <end position="210"/>
    </location>
</feature>
<feature type="transmembrane region" description="Helical" evidence="7">
    <location>
        <begin position="396"/>
        <end position="415"/>
    </location>
</feature>
<dbReference type="RefSeq" id="WP_263713984.1">
    <property type="nucleotide sequence ID" value="NZ_JAOWKX010000016.1"/>
</dbReference>
<feature type="transmembrane region" description="Helical" evidence="7">
    <location>
        <begin position="58"/>
        <end position="82"/>
    </location>
</feature>
<reference evidence="8 9" key="1">
    <citation type="submission" date="2022-10" db="EMBL/GenBank/DDBJ databases">
        <title>Aestuariibacter sp. AA17 isolated from Montipora capitata coral fragment.</title>
        <authorList>
            <person name="Emsley S.A."/>
            <person name="Pfannmuller K.M."/>
            <person name="Loughran R.M."/>
            <person name="Shlafstein M."/>
            <person name="Papke E."/>
            <person name="Saw J.H."/>
            <person name="Ushijima B."/>
            <person name="Videau P."/>
        </authorList>
    </citation>
    <scope>NUCLEOTIDE SEQUENCE [LARGE SCALE GENOMIC DNA]</scope>
    <source>
        <strain evidence="8 9">AA17</strain>
    </source>
</reference>
<evidence type="ECO:0000313" key="9">
    <source>
        <dbReference type="Proteomes" id="UP001652504"/>
    </source>
</evidence>
<feature type="transmembrane region" description="Helical" evidence="7">
    <location>
        <begin position="159"/>
        <end position="179"/>
    </location>
</feature>
<evidence type="ECO:0000256" key="7">
    <source>
        <dbReference type="SAM" id="Phobius"/>
    </source>
</evidence>
<dbReference type="InterPro" id="IPR050833">
    <property type="entry name" value="Poly_Biosynth_Transport"/>
</dbReference>
<dbReference type="PANTHER" id="PTHR30250">
    <property type="entry name" value="PST FAMILY PREDICTED COLANIC ACID TRANSPORTER"/>
    <property type="match status" value="1"/>
</dbReference>
<name>A0ABT3ADG7_9ALTE</name>
<organism evidence="8 9">
    <name type="scientific">Fluctibacter corallii</name>
    <dbReference type="NCBI Taxonomy" id="2984329"/>
    <lineage>
        <taxon>Bacteria</taxon>
        <taxon>Pseudomonadati</taxon>
        <taxon>Pseudomonadota</taxon>
        <taxon>Gammaproteobacteria</taxon>
        <taxon>Alteromonadales</taxon>
        <taxon>Alteromonadaceae</taxon>
        <taxon>Fluctibacter</taxon>
    </lineage>
</organism>
<feature type="transmembrane region" description="Helical" evidence="7">
    <location>
        <begin position="102"/>
        <end position="121"/>
    </location>
</feature>
<feature type="transmembrane region" description="Helical" evidence="7">
    <location>
        <begin position="333"/>
        <end position="352"/>
    </location>
</feature>
<feature type="transmembrane region" description="Helical" evidence="7">
    <location>
        <begin position="462"/>
        <end position="481"/>
    </location>
</feature>
<keyword evidence="6 7" id="KW-0472">Membrane</keyword>
<gene>
    <name evidence="8" type="ORF">OE749_18535</name>
</gene>
<dbReference type="Proteomes" id="UP001652504">
    <property type="component" value="Unassembled WGS sequence"/>
</dbReference>
<evidence type="ECO:0000256" key="4">
    <source>
        <dbReference type="ARBA" id="ARBA00022692"/>
    </source>
</evidence>
<comment type="similarity">
    <text evidence="2">Belongs to the polysaccharide synthase family.</text>
</comment>
<feature type="transmembrane region" description="Helical" evidence="7">
    <location>
        <begin position="427"/>
        <end position="447"/>
    </location>
</feature>
<protein>
    <submittedName>
        <fullName evidence="8">Lipopolysaccharide biosynthesis protein</fullName>
    </submittedName>
</protein>
<accession>A0ABT3ADG7</accession>
<evidence type="ECO:0000313" key="8">
    <source>
        <dbReference type="EMBL" id="MCV2886693.1"/>
    </source>
</evidence>
<keyword evidence="5 7" id="KW-1133">Transmembrane helix</keyword>
<feature type="transmembrane region" description="Helical" evidence="7">
    <location>
        <begin position="222"/>
        <end position="242"/>
    </location>
</feature>
<keyword evidence="9" id="KW-1185">Reference proteome</keyword>
<evidence type="ECO:0000256" key="5">
    <source>
        <dbReference type="ARBA" id="ARBA00022989"/>
    </source>
</evidence>
<dbReference type="Pfam" id="PF13440">
    <property type="entry name" value="Polysacc_synt_3"/>
    <property type="match status" value="1"/>
</dbReference>
<feature type="transmembrane region" description="Helical" evidence="7">
    <location>
        <begin position="305"/>
        <end position="327"/>
    </location>
</feature>
<dbReference type="PANTHER" id="PTHR30250:SF10">
    <property type="entry name" value="LIPOPOLYSACCHARIDE BIOSYNTHESIS PROTEIN WZXC"/>
    <property type="match status" value="1"/>
</dbReference>
<evidence type="ECO:0000256" key="3">
    <source>
        <dbReference type="ARBA" id="ARBA00022475"/>
    </source>
</evidence>
<feature type="transmembrane region" description="Helical" evidence="7">
    <location>
        <begin position="262"/>
        <end position="285"/>
    </location>
</feature>
<feature type="transmembrane region" description="Helical" evidence="7">
    <location>
        <begin position="372"/>
        <end position="390"/>
    </location>
</feature>
<feature type="transmembrane region" description="Helical" evidence="7">
    <location>
        <begin position="34"/>
        <end position="52"/>
    </location>
</feature>
<evidence type="ECO:0000256" key="1">
    <source>
        <dbReference type="ARBA" id="ARBA00004651"/>
    </source>
</evidence>
<sequence length="493" mass="54325">MSDSNIADYTSGSSESSPSRTINVNASWSVINKVATYAISLLFTAILSRMIAPSEFGIFAMAMTVSAFFLIFSDGGMVWSLIQKKDIKAEEVSNLRWLNGGLGLLMWAGVALVAPLMANLYSQPDVATLLFVLGINFFLVGISTPATMWMKRNMAFRDIAMIEIMSNVCGGVIAVWSAWQGAGFWALAIQTLIKSFVNMSLVCLYAKCPLLRYDSTIDMRKMALFGSALVGYGIVNYMARNFDNVLLGVMTSTEELAFYSRAYFLMMLPSMITTGALTGLMVSLLSGLQDKRNEYHKQYIQCLRFIFIVTAPIAIYFCLFPLDPILLLYGEQWISVAPLLQILSIACLTQPLHNTMGWLFTSCGAGGKMLRWGVFASICLTLSFLIGIRWGVEGIAVSYTLVMGLSLTVGALWAAHKAANITVITTLRSLLKPLVVVVTTVTVVYLIERLAPLQLSSLFTTIVYHGMLIVTCYFSLLLIAYRGEVKRILRISP</sequence>
<evidence type="ECO:0000256" key="2">
    <source>
        <dbReference type="ARBA" id="ARBA00007430"/>
    </source>
</evidence>
<keyword evidence="4 7" id="KW-0812">Transmembrane</keyword>
<evidence type="ECO:0000256" key="6">
    <source>
        <dbReference type="ARBA" id="ARBA00023136"/>
    </source>
</evidence>
<proteinExistence type="inferred from homology"/>
<comment type="caution">
    <text evidence="8">The sequence shown here is derived from an EMBL/GenBank/DDBJ whole genome shotgun (WGS) entry which is preliminary data.</text>
</comment>
<comment type="subcellular location">
    <subcellularLocation>
        <location evidence="1">Cell membrane</location>
        <topology evidence="1">Multi-pass membrane protein</topology>
    </subcellularLocation>
</comment>
<feature type="transmembrane region" description="Helical" evidence="7">
    <location>
        <begin position="127"/>
        <end position="147"/>
    </location>
</feature>
<dbReference type="CDD" id="cd13127">
    <property type="entry name" value="MATE_tuaB_like"/>
    <property type="match status" value="1"/>
</dbReference>